<reference evidence="1" key="2">
    <citation type="submission" date="2017-10" db="EMBL/GenBank/DDBJ databases">
        <title>Ladona fulva Genome sequencing and assembly.</title>
        <authorList>
            <person name="Murali S."/>
            <person name="Richards S."/>
            <person name="Bandaranaike D."/>
            <person name="Bellair M."/>
            <person name="Blankenburg K."/>
            <person name="Chao H."/>
            <person name="Dinh H."/>
            <person name="Doddapaneni H."/>
            <person name="Dugan-Rocha S."/>
            <person name="Elkadiri S."/>
            <person name="Gnanaolivu R."/>
            <person name="Hernandez B."/>
            <person name="Skinner E."/>
            <person name="Javaid M."/>
            <person name="Lee S."/>
            <person name="Li M."/>
            <person name="Ming W."/>
            <person name="Munidasa M."/>
            <person name="Muniz J."/>
            <person name="Nguyen L."/>
            <person name="Hughes D."/>
            <person name="Osuji N."/>
            <person name="Pu L.-L."/>
            <person name="Puazo M."/>
            <person name="Qu C."/>
            <person name="Quiroz J."/>
            <person name="Raj R."/>
            <person name="Weissenberger G."/>
            <person name="Xin Y."/>
            <person name="Zou X."/>
            <person name="Han Y."/>
            <person name="Worley K."/>
            <person name="Muzny D."/>
            <person name="Gibbs R."/>
        </authorList>
    </citation>
    <scope>NUCLEOTIDE SEQUENCE</scope>
    <source>
        <strain evidence="1">Sampled in the wild</strain>
    </source>
</reference>
<dbReference type="Proteomes" id="UP000792457">
    <property type="component" value="Unassembled WGS sequence"/>
</dbReference>
<accession>A0A8K0PCC6</accession>
<dbReference type="EMBL" id="KZ309331">
    <property type="protein sequence ID" value="KAG8238309.1"/>
    <property type="molecule type" value="Genomic_DNA"/>
</dbReference>
<proteinExistence type="predicted"/>
<dbReference type="OrthoDB" id="7692288at2759"/>
<dbReference type="AlphaFoldDB" id="A0A8K0PCC6"/>
<evidence type="ECO:0000313" key="1">
    <source>
        <dbReference type="EMBL" id="KAG8238309.1"/>
    </source>
</evidence>
<protein>
    <submittedName>
        <fullName evidence="1">Uncharacterized protein</fullName>
    </submittedName>
</protein>
<comment type="caution">
    <text evidence="1">The sequence shown here is derived from an EMBL/GenBank/DDBJ whole genome shotgun (WGS) entry which is preliminary data.</text>
</comment>
<keyword evidence="2" id="KW-1185">Reference proteome</keyword>
<organism evidence="1 2">
    <name type="scientific">Ladona fulva</name>
    <name type="common">Scarce chaser dragonfly</name>
    <name type="synonym">Libellula fulva</name>
    <dbReference type="NCBI Taxonomy" id="123851"/>
    <lineage>
        <taxon>Eukaryota</taxon>
        <taxon>Metazoa</taxon>
        <taxon>Ecdysozoa</taxon>
        <taxon>Arthropoda</taxon>
        <taxon>Hexapoda</taxon>
        <taxon>Insecta</taxon>
        <taxon>Pterygota</taxon>
        <taxon>Palaeoptera</taxon>
        <taxon>Odonata</taxon>
        <taxon>Epiprocta</taxon>
        <taxon>Anisoptera</taxon>
        <taxon>Libelluloidea</taxon>
        <taxon>Libellulidae</taxon>
        <taxon>Ladona</taxon>
    </lineage>
</organism>
<gene>
    <name evidence="1" type="ORF">J437_LFUL017844</name>
</gene>
<sequence length="451" mass="51443">MMKEADGRVVHLFTKGSHHRNLSVIHLTQNLFHQGKGARDISLNTHYIVYFKNPRDRSQIFHLSRQLHPENPKFVQESYNDATEKPHGYLFIDLKHKSIKPLTPHYRNHLTSSKVAKHSDTLRFLASCSPSLRKSLLEAADSGLIRIICEIVDNTLKGVVQLNPSQKQRLARHKKILRKIAEKSGCWKKKKKIIVQSGGFILPLLLPIVSASEENGFGATRDDNPNEKLLIGDDRCWGDGFRSRSCNGKNFTMPKLSDHEKWNLYKQSLQRFLHFSDEERKPATLTISPVNSGKNDEEAMEETGHVNVHDHSASDRIRSEIVATVPKKFKKKAQLLVDRLASSGNIKWDQTGTISMRGNKLTGTNIIDLVGDLMRKRKDFSPTGLVPFLNSLSEINVPHEFIGNADHLRYIQNVSSKEKAGPIHLDTTPVFKPRYLIPRKPPRWVPYRFKN</sequence>
<evidence type="ECO:0000313" key="2">
    <source>
        <dbReference type="Proteomes" id="UP000792457"/>
    </source>
</evidence>
<name>A0A8K0PCC6_LADFU</name>
<reference evidence="1" key="1">
    <citation type="submission" date="2013-04" db="EMBL/GenBank/DDBJ databases">
        <authorList>
            <person name="Qu J."/>
            <person name="Murali S.C."/>
            <person name="Bandaranaike D."/>
            <person name="Bellair M."/>
            <person name="Blankenburg K."/>
            <person name="Chao H."/>
            <person name="Dinh H."/>
            <person name="Doddapaneni H."/>
            <person name="Downs B."/>
            <person name="Dugan-Rocha S."/>
            <person name="Elkadiri S."/>
            <person name="Gnanaolivu R.D."/>
            <person name="Hernandez B."/>
            <person name="Javaid M."/>
            <person name="Jayaseelan J.C."/>
            <person name="Lee S."/>
            <person name="Li M."/>
            <person name="Ming W."/>
            <person name="Munidasa M."/>
            <person name="Muniz J."/>
            <person name="Nguyen L."/>
            <person name="Ongeri F."/>
            <person name="Osuji N."/>
            <person name="Pu L.-L."/>
            <person name="Puazo M."/>
            <person name="Qu C."/>
            <person name="Quiroz J."/>
            <person name="Raj R."/>
            <person name="Weissenberger G."/>
            <person name="Xin Y."/>
            <person name="Zou X."/>
            <person name="Han Y."/>
            <person name="Richards S."/>
            <person name="Worley K."/>
            <person name="Muzny D."/>
            <person name="Gibbs R."/>
        </authorList>
    </citation>
    <scope>NUCLEOTIDE SEQUENCE</scope>
    <source>
        <strain evidence="1">Sampled in the wild</strain>
    </source>
</reference>